<dbReference type="InterPro" id="IPR003340">
    <property type="entry name" value="B3_DNA-bd"/>
</dbReference>
<dbReference type="Gene3D" id="2.40.330.10">
    <property type="entry name" value="DNA-binding pseudobarrel domain"/>
    <property type="match status" value="1"/>
</dbReference>
<organism evidence="7 8">
    <name type="scientific">Parasponia andersonii</name>
    <name type="common">Sponia andersonii</name>
    <dbReference type="NCBI Taxonomy" id="3476"/>
    <lineage>
        <taxon>Eukaryota</taxon>
        <taxon>Viridiplantae</taxon>
        <taxon>Streptophyta</taxon>
        <taxon>Embryophyta</taxon>
        <taxon>Tracheophyta</taxon>
        <taxon>Spermatophyta</taxon>
        <taxon>Magnoliopsida</taxon>
        <taxon>eudicotyledons</taxon>
        <taxon>Gunneridae</taxon>
        <taxon>Pentapetalae</taxon>
        <taxon>rosids</taxon>
        <taxon>fabids</taxon>
        <taxon>Rosales</taxon>
        <taxon>Cannabaceae</taxon>
        <taxon>Parasponia</taxon>
    </lineage>
</organism>
<keyword evidence="8" id="KW-1185">Reference proteome</keyword>
<dbReference type="InterPro" id="IPR015300">
    <property type="entry name" value="DNA-bd_pseudobarrel_sf"/>
</dbReference>
<keyword evidence="5" id="KW-0539">Nucleus</keyword>
<keyword evidence="4" id="KW-0804">Transcription</keyword>
<evidence type="ECO:0000259" key="6">
    <source>
        <dbReference type="PROSITE" id="PS50863"/>
    </source>
</evidence>
<sequence>IIHYDKLPIKSPKPIQLECALYLPCSAHRGRGIRISSDSDNETPILSSPDFPTEQAAEGISTTQTCPKQEAVRRRRPPVPFKFAKRNIKRNRTDVILELPDGRFWSVECKIRNLDDKVLPKSAGLYSGWSAFAVENNLEVGDVCIFELVNTTEKILFRVFIERLADDAHHQLYTSGS</sequence>
<comment type="subcellular location">
    <subcellularLocation>
        <location evidence="1">Nucleus</location>
    </subcellularLocation>
</comment>
<dbReference type="Pfam" id="PF02362">
    <property type="entry name" value="B3"/>
    <property type="match status" value="1"/>
</dbReference>
<protein>
    <submittedName>
        <fullName evidence="7">B3 DNA binding domain containing protein</fullName>
    </submittedName>
</protein>
<dbReference type="AlphaFoldDB" id="A0A2P5CMP0"/>
<name>A0A2P5CMP0_PARAD</name>
<evidence type="ECO:0000313" key="8">
    <source>
        <dbReference type="Proteomes" id="UP000237105"/>
    </source>
</evidence>
<dbReference type="GO" id="GO:0003677">
    <property type="term" value="F:DNA binding"/>
    <property type="evidence" value="ECO:0007669"/>
    <property type="project" value="UniProtKB-KW"/>
</dbReference>
<dbReference type="Proteomes" id="UP000237105">
    <property type="component" value="Unassembled WGS sequence"/>
</dbReference>
<accession>A0A2P5CMP0</accession>
<reference evidence="8" key="1">
    <citation type="submission" date="2016-06" db="EMBL/GenBank/DDBJ databases">
        <title>Parallel loss of symbiosis genes in relatives of nitrogen-fixing non-legume Parasponia.</title>
        <authorList>
            <person name="Van Velzen R."/>
            <person name="Holmer R."/>
            <person name="Bu F."/>
            <person name="Rutten L."/>
            <person name="Van Zeijl A."/>
            <person name="Liu W."/>
            <person name="Santuari L."/>
            <person name="Cao Q."/>
            <person name="Sharma T."/>
            <person name="Shen D."/>
            <person name="Roswanjaya Y."/>
            <person name="Wardhani T."/>
            <person name="Kalhor M.S."/>
            <person name="Jansen J."/>
            <person name="Van den Hoogen J."/>
            <person name="Gungor B."/>
            <person name="Hartog M."/>
            <person name="Hontelez J."/>
            <person name="Verver J."/>
            <person name="Yang W.-C."/>
            <person name="Schijlen E."/>
            <person name="Repin R."/>
            <person name="Schilthuizen M."/>
            <person name="Schranz E."/>
            <person name="Heidstra R."/>
            <person name="Miyata K."/>
            <person name="Fedorova E."/>
            <person name="Kohlen W."/>
            <person name="Bisseling T."/>
            <person name="Smit S."/>
            <person name="Geurts R."/>
        </authorList>
    </citation>
    <scope>NUCLEOTIDE SEQUENCE [LARGE SCALE GENOMIC DNA]</scope>
    <source>
        <strain evidence="8">cv. WU1-14</strain>
    </source>
</reference>
<keyword evidence="3" id="KW-0238">DNA-binding</keyword>
<dbReference type="InterPro" id="IPR044837">
    <property type="entry name" value="REM16-like"/>
</dbReference>
<dbReference type="SMART" id="SM01019">
    <property type="entry name" value="B3"/>
    <property type="match status" value="1"/>
</dbReference>
<feature type="domain" description="TF-B3" evidence="6">
    <location>
        <begin position="62"/>
        <end position="163"/>
    </location>
</feature>
<keyword evidence="2" id="KW-0805">Transcription regulation</keyword>
<proteinExistence type="predicted"/>
<evidence type="ECO:0000256" key="5">
    <source>
        <dbReference type="ARBA" id="ARBA00023242"/>
    </source>
</evidence>
<gene>
    <name evidence="7" type="ORF">PanWU01x14_138450</name>
</gene>
<dbReference type="PANTHER" id="PTHR31391">
    <property type="entry name" value="B3 DOMAIN-CONTAINING PROTEIN OS11G0197600-RELATED"/>
    <property type="match status" value="1"/>
</dbReference>
<dbReference type="PROSITE" id="PS50863">
    <property type="entry name" value="B3"/>
    <property type="match status" value="1"/>
</dbReference>
<evidence type="ECO:0000256" key="1">
    <source>
        <dbReference type="ARBA" id="ARBA00004123"/>
    </source>
</evidence>
<evidence type="ECO:0000256" key="3">
    <source>
        <dbReference type="ARBA" id="ARBA00023125"/>
    </source>
</evidence>
<feature type="non-terminal residue" evidence="7">
    <location>
        <position position="1"/>
    </location>
</feature>
<comment type="caution">
    <text evidence="7">The sequence shown here is derived from an EMBL/GenBank/DDBJ whole genome shotgun (WGS) entry which is preliminary data.</text>
</comment>
<dbReference type="SUPFAM" id="SSF101936">
    <property type="entry name" value="DNA-binding pseudobarrel domain"/>
    <property type="match status" value="1"/>
</dbReference>
<evidence type="ECO:0000313" key="7">
    <source>
        <dbReference type="EMBL" id="PON62320.1"/>
    </source>
</evidence>
<dbReference type="EMBL" id="JXTB01000113">
    <property type="protein sequence ID" value="PON62320.1"/>
    <property type="molecule type" value="Genomic_DNA"/>
</dbReference>
<evidence type="ECO:0000256" key="2">
    <source>
        <dbReference type="ARBA" id="ARBA00023015"/>
    </source>
</evidence>
<dbReference type="CDD" id="cd10017">
    <property type="entry name" value="B3_DNA"/>
    <property type="match status" value="1"/>
</dbReference>
<evidence type="ECO:0000256" key="4">
    <source>
        <dbReference type="ARBA" id="ARBA00023163"/>
    </source>
</evidence>
<dbReference type="GO" id="GO:0005634">
    <property type="term" value="C:nucleus"/>
    <property type="evidence" value="ECO:0007669"/>
    <property type="project" value="UniProtKB-SubCell"/>
</dbReference>
<dbReference type="OrthoDB" id="1148297at2759"/>